<dbReference type="EMBL" id="UYWX01020632">
    <property type="protein sequence ID" value="VDM33630.1"/>
    <property type="molecule type" value="Genomic_DNA"/>
</dbReference>
<protein>
    <submittedName>
        <fullName evidence="5">Serine/arginine repetitive matrix protein 2</fullName>
    </submittedName>
</protein>
<evidence type="ECO:0000313" key="3">
    <source>
        <dbReference type="EMBL" id="VDM33630.1"/>
    </source>
</evidence>
<name>A0A0R3X637_HYDTA</name>
<dbReference type="OrthoDB" id="341898at2759"/>
<feature type="region of interest" description="Disordered" evidence="1">
    <location>
        <begin position="207"/>
        <end position="258"/>
    </location>
</feature>
<feature type="region of interest" description="Disordered" evidence="1">
    <location>
        <begin position="128"/>
        <end position="177"/>
    </location>
</feature>
<feature type="compositionally biased region" description="Basic and acidic residues" evidence="1">
    <location>
        <begin position="480"/>
        <end position="491"/>
    </location>
</feature>
<evidence type="ECO:0000256" key="1">
    <source>
        <dbReference type="SAM" id="MobiDB-lite"/>
    </source>
</evidence>
<keyword evidence="2" id="KW-1133">Transmembrane helix</keyword>
<reference evidence="5" key="1">
    <citation type="submission" date="2017-02" db="UniProtKB">
        <authorList>
            <consortium name="WormBaseParasite"/>
        </authorList>
    </citation>
    <scope>IDENTIFICATION</scope>
</reference>
<feature type="compositionally biased region" description="Low complexity" evidence="1">
    <location>
        <begin position="138"/>
        <end position="147"/>
    </location>
</feature>
<feature type="compositionally biased region" description="Basic and acidic residues" evidence="1">
    <location>
        <begin position="457"/>
        <end position="468"/>
    </location>
</feature>
<reference evidence="3 4" key="2">
    <citation type="submission" date="2018-11" db="EMBL/GenBank/DDBJ databases">
        <authorList>
            <consortium name="Pathogen Informatics"/>
        </authorList>
    </citation>
    <scope>NUCLEOTIDE SEQUENCE [LARGE SCALE GENOMIC DNA]</scope>
</reference>
<evidence type="ECO:0000256" key="2">
    <source>
        <dbReference type="SAM" id="Phobius"/>
    </source>
</evidence>
<accession>A0A0R3X637</accession>
<evidence type="ECO:0000313" key="5">
    <source>
        <dbReference type="WBParaSite" id="TTAC_0000895601-mRNA-1"/>
    </source>
</evidence>
<dbReference type="Proteomes" id="UP000274429">
    <property type="component" value="Unassembled WGS sequence"/>
</dbReference>
<feature type="region of interest" description="Disordered" evidence="1">
    <location>
        <begin position="443"/>
        <end position="541"/>
    </location>
</feature>
<feature type="compositionally biased region" description="Acidic residues" evidence="1">
    <location>
        <begin position="154"/>
        <end position="163"/>
    </location>
</feature>
<feature type="compositionally biased region" description="Basic and acidic residues" evidence="1">
    <location>
        <begin position="370"/>
        <end position="385"/>
    </location>
</feature>
<feature type="compositionally biased region" description="Basic and acidic residues" evidence="1">
    <location>
        <begin position="247"/>
        <end position="257"/>
    </location>
</feature>
<evidence type="ECO:0000313" key="4">
    <source>
        <dbReference type="Proteomes" id="UP000274429"/>
    </source>
</evidence>
<sequence>MTLLDMENKESILSALTNLEIEANRAPSPILEEYLREVAKHGLTLYGVLFLLYSIPWFHIKPLILQKFNHIMDEFIEDTDEGGRRSIPRNAELNDLRERVYKVLNQFEGKIYNVDPRLCSSIERSSTTLNGTSAECGSNSSVEDSSSGTKRSDEEEDDVDDDNAVSTQSVSPPRRPCINFYRSLSERHPPSNLSEVLQKPSKEILIGSYSPGIPGKHTLQRPFLSSRTSSSFRPILEESEDSISDVVQEREEKRVDDMGLEDTSIEEGEIRIRVASDSRVSQGSRSLTGMQKIFLESESEEAVKPTTPTVPPIDQMLRPMGQLEAFVNTISMATSTPSPVDVAASTTIVTSTVSTSSNPDGSSECCTPKNAEDGLKGLEPPEHTMRTANTGANAGCKEETVTPSKSVEGAEGGIGFVISRPSLKRETSTFGESNAKVLLDRRSPDLMPSPAKRVRVGNRDGGDVDQDKLVNISIEPSLMEEERKEEVKDAPVIEESPDEVQHSSHSADEPAPKQEAAPVQVQASEESSAVIDSETGEHETV</sequence>
<feature type="region of interest" description="Disordered" evidence="1">
    <location>
        <begin position="352"/>
        <end position="409"/>
    </location>
</feature>
<keyword evidence="2" id="KW-0472">Membrane</keyword>
<feature type="compositionally biased region" description="Basic and acidic residues" evidence="1">
    <location>
        <begin position="499"/>
        <end position="512"/>
    </location>
</feature>
<keyword evidence="4" id="KW-1185">Reference proteome</keyword>
<feature type="compositionally biased region" description="Polar residues" evidence="1">
    <location>
        <begin position="223"/>
        <end position="232"/>
    </location>
</feature>
<organism evidence="5">
    <name type="scientific">Hydatigena taeniaeformis</name>
    <name type="common">Feline tapeworm</name>
    <name type="synonym">Taenia taeniaeformis</name>
    <dbReference type="NCBI Taxonomy" id="6205"/>
    <lineage>
        <taxon>Eukaryota</taxon>
        <taxon>Metazoa</taxon>
        <taxon>Spiralia</taxon>
        <taxon>Lophotrochozoa</taxon>
        <taxon>Platyhelminthes</taxon>
        <taxon>Cestoda</taxon>
        <taxon>Eucestoda</taxon>
        <taxon>Cyclophyllidea</taxon>
        <taxon>Taeniidae</taxon>
        <taxon>Hydatigera</taxon>
    </lineage>
</organism>
<dbReference type="STRING" id="6205.A0A0R3X637"/>
<feature type="compositionally biased region" description="Polar residues" evidence="1">
    <location>
        <begin position="128"/>
        <end position="137"/>
    </location>
</feature>
<proteinExistence type="predicted"/>
<dbReference type="WBParaSite" id="TTAC_0000895601-mRNA-1">
    <property type="protein sequence ID" value="TTAC_0000895601-mRNA-1"/>
    <property type="gene ID" value="TTAC_0000895601"/>
</dbReference>
<feature type="transmembrane region" description="Helical" evidence="2">
    <location>
        <begin position="43"/>
        <end position="60"/>
    </location>
</feature>
<dbReference type="AlphaFoldDB" id="A0A0R3X637"/>
<keyword evidence="2" id="KW-0812">Transmembrane</keyword>
<gene>
    <name evidence="3" type="ORF">TTAC_LOCUS8941</name>
</gene>